<proteinExistence type="predicted"/>
<evidence type="ECO:0000313" key="2">
    <source>
        <dbReference type="Proteomes" id="UP000786875"/>
    </source>
</evidence>
<gene>
    <name evidence="1" type="ORF">HGT73_03585</name>
</gene>
<organism evidence="1 2">
    <name type="scientific">Rosenbergiella australiborealis</name>
    <dbReference type="NCBI Taxonomy" id="1544696"/>
    <lineage>
        <taxon>Bacteria</taxon>
        <taxon>Pseudomonadati</taxon>
        <taxon>Pseudomonadota</taxon>
        <taxon>Gammaproteobacteria</taxon>
        <taxon>Enterobacterales</taxon>
        <taxon>Erwiniaceae</taxon>
        <taxon>Rosenbergiella</taxon>
    </lineage>
</organism>
<dbReference type="InterPro" id="IPR009216">
    <property type="entry name" value="Virulence_factor_SrfB"/>
</dbReference>
<protein>
    <recommendedName>
        <fullName evidence="3">Virulence factor SrfB</fullName>
    </recommendedName>
</protein>
<evidence type="ECO:0008006" key="3">
    <source>
        <dbReference type="Google" id="ProtNLM"/>
    </source>
</evidence>
<reference evidence="1 2" key="1">
    <citation type="submission" date="2020-04" db="EMBL/GenBank/DDBJ databases">
        <title>Genome sequencing of Rosenbergiella species.</title>
        <authorList>
            <person name="Alvarez-Perez S."/>
            <person name="Lievens B."/>
        </authorList>
    </citation>
    <scope>NUCLEOTIDE SEQUENCE [LARGE SCALE GENOMIC DNA]</scope>
    <source>
        <strain evidence="1 2">CdVSA20.1</strain>
    </source>
</reference>
<dbReference type="EMBL" id="JABBFO010000002">
    <property type="protein sequence ID" value="MBT0726471.1"/>
    <property type="molecule type" value="Genomic_DNA"/>
</dbReference>
<evidence type="ECO:0000313" key="1">
    <source>
        <dbReference type="EMBL" id="MBT0726471.1"/>
    </source>
</evidence>
<keyword evidence="2" id="KW-1185">Reference proteome</keyword>
<name>A0ABS5T2A8_9GAMM</name>
<sequence length="930" mass="106321">MSTLGQQPHVLFVNSGVQFIDQSFVIDPLYPDAAFIRAKVGGPLREVMRESSGHYVYRPTEESPAEWVRPEYFFSLQHSLHYLQNHWLPIPFLHSTTQSEGLRPTNWARAFLTESPTVPQGWAITFAFDTRVSCHENMTQPSLSDIQQGQQFTLCQQPQRWQHFIEQQWMSAWMETVVQSHPHRADYPTFIWQAHYTTLIRYLAQHVQPRPIVLRQPHSQDTSVAVTAIIDLGNTNSCGVLYETGTDYSNPLALCSELVIRDLSCPTNTPASLFSSEMNFCTAPFGDRGLSSLSGRLDAFQWLSPVRIGPEAHRLNGQSHFDLQYQGITSPRRYLWDDNPSRFTWFNAAQAHHADFSAIDHPFSLLLDDYGTLLSELPLAERIPMFIPQFSRATLFAFLLTELFNQIAIQINSQRYRQRHSAADEPRYLRRVIFTLPVNFTQLEKQRFEQLARQALILLQTTQPDFFPITAHDIEMVFPWDEACCGQIVWLWQQLREYSVTALIARYHRHPKTNHLRVGLIDVGGGTTDLAITEFRCLHPQDVGTLALSPRVLLRQGFTLAGDSVLEDVINYFLFPQLICHLKQQGLSSVETHLERLFSRDKSDEGDSTWRQYIVRHLFLPVVHDILARYQLAEERYFCRVNRLTGDDCMYFIESTLREKMSSFTSGNAYFELSQWCIEFSFGTLTEFLESDECRLSQLLRIISDTVTDNQCDVMLLSGQVMALAVFQHPFKQPSLHTCLLTELPIHSGLPFCAQGKLDNGKHVTSVGALLYALVDEQYLLEQSIISGNIGTTAPERWYGPIQKEGYLQQVLLSPPYQGILHTQQIITGPISMGYRCSSHPRAIASPLFTLIPNRRVITSLALGVTVELAWHFDEKGELMSLPSVISLKDHQQQPLNSENLSVVMNTLSYKGNNQESYWRDDGCVMRSIT</sequence>
<dbReference type="Pfam" id="PF07520">
    <property type="entry name" value="SrfB"/>
    <property type="match status" value="1"/>
</dbReference>
<comment type="caution">
    <text evidence="1">The sequence shown here is derived from an EMBL/GenBank/DDBJ whole genome shotgun (WGS) entry which is preliminary data.</text>
</comment>
<dbReference type="Proteomes" id="UP000786875">
    <property type="component" value="Unassembled WGS sequence"/>
</dbReference>
<accession>A0ABS5T2A8</accession>
<dbReference type="RefSeq" id="WP_214212294.1">
    <property type="nucleotide sequence ID" value="NZ_JABBFO010000002.1"/>
</dbReference>